<comment type="similarity">
    <text evidence="3 10">Belongs to the peptidase S54 family.</text>
</comment>
<evidence type="ECO:0000256" key="9">
    <source>
        <dbReference type="ARBA" id="ARBA00023136"/>
    </source>
</evidence>
<evidence type="ECO:0000256" key="2">
    <source>
        <dbReference type="ARBA" id="ARBA00004141"/>
    </source>
</evidence>
<keyword evidence="13" id="KW-1185">Reference proteome</keyword>
<keyword evidence="8 10" id="KW-1133">Transmembrane helix</keyword>
<dbReference type="InterPro" id="IPR022764">
    <property type="entry name" value="Peptidase_S54_rhomboid_dom"/>
</dbReference>
<dbReference type="AlphaFoldDB" id="A0A167RGN8"/>
<dbReference type="Gene3D" id="1.20.1540.10">
    <property type="entry name" value="Rhomboid-like"/>
    <property type="match status" value="1"/>
</dbReference>
<dbReference type="GO" id="GO:0004252">
    <property type="term" value="F:serine-type endopeptidase activity"/>
    <property type="evidence" value="ECO:0007669"/>
    <property type="project" value="InterPro"/>
</dbReference>
<keyword evidence="7 10" id="KW-0720">Serine protease</keyword>
<dbReference type="EMBL" id="KV417268">
    <property type="protein sequence ID" value="KZP00886.1"/>
    <property type="molecule type" value="Genomic_DNA"/>
</dbReference>
<evidence type="ECO:0000256" key="10">
    <source>
        <dbReference type="RuleBase" id="RU362115"/>
    </source>
</evidence>
<comment type="function">
    <text evidence="10">Serine protease involved in intramembrane proteolysis.</text>
</comment>
<dbReference type="Pfam" id="PF01694">
    <property type="entry name" value="Rhomboid"/>
    <property type="match status" value="1"/>
</dbReference>
<comment type="catalytic activity">
    <reaction evidence="1 10">
        <text>Cleaves type-1 transmembrane domains using a catalytic dyad composed of serine and histidine that are contributed by different transmembrane domains.</text>
        <dbReference type="EC" id="3.4.21.105"/>
    </reaction>
</comment>
<evidence type="ECO:0000256" key="3">
    <source>
        <dbReference type="ARBA" id="ARBA00009045"/>
    </source>
</evidence>
<feature type="transmembrane region" description="Helical" evidence="10">
    <location>
        <begin position="277"/>
        <end position="298"/>
    </location>
</feature>
<gene>
    <name evidence="12" type="ORF">CALVIDRAFT_475523</name>
</gene>
<evidence type="ECO:0000313" key="13">
    <source>
        <dbReference type="Proteomes" id="UP000076738"/>
    </source>
</evidence>
<reference evidence="12 13" key="1">
    <citation type="journal article" date="2016" name="Mol. Biol. Evol.">
        <title>Comparative Genomics of Early-Diverging Mushroom-Forming Fungi Provides Insights into the Origins of Lignocellulose Decay Capabilities.</title>
        <authorList>
            <person name="Nagy L.G."/>
            <person name="Riley R."/>
            <person name="Tritt A."/>
            <person name="Adam C."/>
            <person name="Daum C."/>
            <person name="Floudas D."/>
            <person name="Sun H."/>
            <person name="Yadav J.S."/>
            <person name="Pangilinan J."/>
            <person name="Larsson K.H."/>
            <person name="Matsuura K."/>
            <person name="Barry K."/>
            <person name="Labutti K."/>
            <person name="Kuo R."/>
            <person name="Ohm R.A."/>
            <person name="Bhattacharya S.S."/>
            <person name="Shirouzu T."/>
            <person name="Yoshinaga Y."/>
            <person name="Martin F.M."/>
            <person name="Grigoriev I.V."/>
            <person name="Hibbett D.S."/>
        </authorList>
    </citation>
    <scope>NUCLEOTIDE SEQUENCE [LARGE SCALE GENOMIC DNA]</scope>
    <source>
        <strain evidence="12 13">TUFC12733</strain>
    </source>
</reference>
<dbReference type="InterPro" id="IPR002610">
    <property type="entry name" value="Peptidase_S54_rhomboid-like"/>
</dbReference>
<dbReference type="EC" id="3.4.21.105" evidence="10"/>
<accession>A0A167RGN8</accession>
<name>A0A167RGN8_CALVF</name>
<feature type="transmembrane region" description="Helical" evidence="10">
    <location>
        <begin position="227"/>
        <end position="243"/>
    </location>
</feature>
<dbReference type="SUPFAM" id="SSF144091">
    <property type="entry name" value="Rhomboid-like"/>
    <property type="match status" value="1"/>
</dbReference>
<dbReference type="Proteomes" id="UP000076738">
    <property type="component" value="Unassembled WGS sequence"/>
</dbReference>
<keyword evidence="4 10" id="KW-0645">Protease</keyword>
<keyword evidence="5 10" id="KW-0812">Transmembrane</keyword>
<evidence type="ECO:0000256" key="1">
    <source>
        <dbReference type="ARBA" id="ARBA00000156"/>
    </source>
</evidence>
<organism evidence="12 13">
    <name type="scientific">Calocera viscosa (strain TUFC12733)</name>
    <dbReference type="NCBI Taxonomy" id="1330018"/>
    <lineage>
        <taxon>Eukaryota</taxon>
        <taxon>Fungi</taxon>
        <taxon>Dikarya</taxon>
        <taxon>Basidiomycota</taxon>
        <taxon>Agaricomycotina</taxon>
        <taxon>Dacrymycetes</taxon>
        <taxon>Dacrymycetales</taxon>
        <taxon>Dacrymycetaceae</taxon>
        <taxon>Calocera</taxon>
    </lineage>
</organism>
<keyword evidence="9 10" id="KW-0472">Membrane</keyword>
<feature type="transmembrane region" description="Helical" evidence="10">
    <location>
        <begin position="196"/>
        <end position="215"/>
    </location>
</feature>
<evidence type="ECO:0000256" key="8">
    <source>
        <dbReference type="ARBA" id="ARBA00022989"/>
    </source>
</evidence>
<evidence type="ECO:0000256" key="5">
    <source>
        <dbReference type="ARBA" id="ARBA00022692"/>
    </source>
</evidence>
<feature type="transmembrane region" description="Helical" evidence="10">
    <location>
        <begin position="130"/>
        <end position="148"/>
    </location>
</feature>
<evidence type="ECO:0000256" key="6">
    <source>
        <dbReference type="ARBA" id="ARBA00022801"/>
    </source>
</evidence>
<evidence type="ECO:0000259" key="11">
    <source>
        <dbReference type="Pfam" id="PF01694"/>
    </source>
</evidence>
<proteinExistence type="inferred from homology"/>
<keyword evidence="6 10" id="KW-0378">Hydrolase</keyword>
<feature type="transmembrane region" description="Helical" evidence="10">
    <location>
        <begin position="249"/>
        <end position="270"/>
    </location>
</feature>
<dbReference type="InterPro" id="IPR035952">
    <property type="entry name" value="Rhomboid-like_sf"/>
</dbReference>
<evidence type="ECO:0000256" key="4">
    <source>
        <dbReference type="ARBA" id="ARBA00022670"/>
    </source>
</evidence>
<dbReference type="PANTHER" id="PTHR22936:SF69">
    <property type="entry name" value="RHOMBOID-LIKE PROTEIN"/>
    <property type="match status" value="1"/>
</dbReference>
<dbReference type="STRING" id="1330018.A0A167RGN8"/>
<evidence type="ECO:0000313" key="12">
    <source>
        <dbReference type="EMBL" id="KZP00886.1"/>
    </source>
</evidence>
<sequence length="339" mass="37194">MRGDELLYPIEQRIENRRMGVTRQRWPILVPILTIAMISVFIYELVLNARFQGTAISFHPTVNYMLGPGGSTLINVGARFVPCMKDVPEVPPTTQLACMNDTANPADQICPLATVCGFGGFGPNDVPNQWFRFILPIFLHVGIIHILLNMLAQATLCSYQVERQVGSTAFLIIYFASGIFGNVLGGNFALVGLTSMGASGAIFSCVAAQWVDLLAHWGLEDHPVRSLVFLIIELIVGIGLGYIPGVDNFAHLGGLLMGLLTSVVLFPVISRTRRHMIIVWIFRIVAIPLIIILFVVLIRNFYTTDPSATCPWCRYLSCIPTSANNYCQGTGLTTGNTAF</sequence>
<feature type="transmembrane region" description="Helical" evidence="10">
    <location>
        <begin position="26"/>
        <end position="43"/>
    </location>
</feature>
<protein>
    <recommendedName>
        <fullName evidence="10">Rhomboid-type serine protease</fullName>
        <ecNumber evidence="10">3.4.21.105</ecNumber>
    </recommendedName>
</protein>
<feature type="transmembrane region" description="Helical" evidence="10">
    <location>
        <begin position="169"/>
        <end position="190"/>
    </location>
</feature>
<dbReference type="GO" id="GO:0016020">
    <property type="term" value="C:membrane"/>
    <property type="evidence" value="ECO:0007669"/>
    <property type="project" value="UniProtKB-SubCell"/>
</dbReference>
<dbReference type="GO" id="GO:0006508">
    <property type="term" value="P:proteolysis"/>
    <property type="evidence" value="ECO:0007669"/>
    <property type="project" value="UniProtKB-KW"/>
</dbReference>
<dbReference type="PANTHER" id="PTHR22936">
    <property type="entry name" value="RHOMBOID-RELATED"/>
    <property type="match status" value="1"/>
</dbReference>
<evidence type="ECO:0000256" key="7">
    <source>
        <dbReference type="ARBA" id="ARBA00022825"/>
    </source>
</evidence>
<comment type="subcellular location">
    <subcellularLocation>
        <location evidence="2 10">Membrane</location>
        <topology evidence="2 10">Multi-pass membrane protein</topology>
    </subcellularLocation>
</comment>
<feature type="domain" description="Peptidase S54 rhomboid" evidence="11">
    <location>
        <begin position="128"/>
        <end position="266"/>
    </location>
</feature>
<dbReference type="OrthoDB" id="2146116at2759"/>